<proteinExistence type="inferred from homology"/>
<keyword evidence="7" id="KW-1185">Reference proteome</keyword>
<dbReference type="PROSITE" id="PS00108">
    <property type="entry name" value="PROTEIN_KINASE_ST"/>
    <property type="match status" value="1"/>
</dbReference>
<organism evidence="6">
    <name type="scientific">Medioppia subpectinata</name>
    <dbReference type="NCBI Taxonomy" id="1979941"/>
    <lineage>
        <taxon>Eukaryota</taxon>
        <taxon>Metazoa</taxon>
        <taxon>Ecdysozoa</taxon>
        <taxon>Arthropoda</taxon>
        <taxon>Chelicerata</taxon>
        <taxon>Arachnida</taxon>
        <taxon>Acari</taxon>
        <taxon>Acariformes</taxon>
        <taxon>Sarcoptiformes</taxon>
        <taxon>Oribatida</taxon>
        <taxon>Brachypylina</taxon>
        <taxon>Oppioidea</taxon>
        <taxon>Oppiidae</taxon>
        <taxon>Medioppia</taxon>
    </lineage>
</organism>
<gene>
    <name evidence="6" type="ORF">OSB1V03_LOCUS14204</name>
</gene>
<dbReference type="GO" id="GO:0005739">
    <property type="term" value="C:mitochondrion"/>
    <property type="evidence" value="ECO:0007669"/>
    <property type="project" value="TreeGrafter"/>
</dbReference>
<dbReference type="CDD" id="cd00751">
    <property type="entry name" value="thiolase"/>
    <property type="match status" value="1"/>
</dbReference>
<dbReference type="OrthoDB" id="5404651at2759"/>
<dbReference type="Pfam" id="PF00069">
    <property type="entry name" value="Pkinase"/>
    <property type="match status" value="1"/>
</dbReference>
<evidence type="ECO:0000256" key="4">
    <source>
        <dbReference type="RuleBase" id="RU003557"/>
    </source>
</evidence>
<dbReference type="InterPro" id="IPR020616">
    <property type="entry name" value="Thiolase_N"/>
</dbReference>
<dbReference type="PANTHER" id="PTHR18919">
    <property type="entry name" value="ACETYL-COA C-ACYLTRANSFERASE"/>
    <property type="match status" value="1"/>
</dbReference>
<dbReference type="Pfam" id="PF00108">
    <property type="entry name" value="Thiolase_N"/>
    <property type="match status" value="1"/>
</dbReference>
<keyword evidence="3 4" id="KW-0012">Acyltransferase</keyword>
<feature type="non-terminal residue" evidence="6">
    <location>
        <position position="1"/>
    </location>
</feature>
<dbReference type="GO" id="GO:0003985">
    <property type="term" value="F:acetyl-CoA C-acetyltransferase activity"/>
    <property type="evidence" value="ECO:0007669"/>
    <property type="project" value="TreeGrafter"/>
</dbReference>
<evidence type="ECO:0000313" key="6">
    <source>
        <dbReference type="EMBL" id="CAD7633808.1"/>
    </source>
</evidence>
<dbReference type="SUPFAM" id="SSF56112">
    <property type="entry name" value="Protein kinase-like (PK-like)"/>
    <property type="match status" value="1"/>
</dbReference>
<evidence type="ECO:0000259" key="5">
    <source>
        <dbReference type="PROSITE" id="PS50011"/>
    </source>
</evidence>
<evidence type="ECO:0000313" key="7">
    <source>
        <dbReference type="Proteomes" id="UP000759131"/>
    </source>
</evidence>
<dbReference type="Gene3D" id="3.40.47.10">
    <property type="match status" value="1"/>
</dbReference>
<sequence length="579" mass="63977">MIARSVGLKSGVPLPVPCLTVNRLCGSGFQAVVTGAQDILLRDAEIALTLGAENMSQTPFLLKGARFGVKFSQTPVLECGLWEGLKDHNVNIRMGETAEKLGKKCGISREDADRVALRSQQRWADAHKRGVFKDEIVGVPIKVKGKEVLFDTDEHPKPNTTAEQLAKLASVFERNGTVTAGNASGVNDGAGAIVLASEEALTKHNLKPLARLVGYSSVGVDPTIMGIGPVPAIQAVLKKTGLTLNDIDVIEVNEAFATQFAACEKELGLDPAKTNVNGGAVALGHRLNEKQKSNALKESEFLVRVNSEVAVKYIDSWLEGNSLLYIQMEACHQSLRDILEIKSKAFGRLSAEEPMKCHEWYLSCHIYRELLACVQCLHDMRPQLIHRDLKPENVLIQCQANGQWCLKLCDFGLSTLHNDAMEYYRSSQKDQKESHTQDVGDLRYIAHEVVTSRKYDTKADVYSLAIIGGELFDINVSAINLDNFPDDYLTRDNPLNAAVYEMHKLLDSMFVMKPSLRPNCEKVLDKYDNWSIDKTVVQNDTIPCPPPIQAEPMAYRPLRLFSSYTKLAVMRAPDAPTAN</sequence>
<dbReference type="SUPFAM" id="SSF53901">
    <property type="entry name" value="Thiolase-like"/>
    <property type="match status" value="2"/>
</dbReference>
<dbReference type="Pfam" id="PF02803">
    <property type="entry name" value="Thiolase_C"/>
    <property type="match status" value="1"/>
</dbReference>
<dbReference type="InterPro" id="IPR020617">
    <property type="entry name" value="Thiolase_C"/>
</dbReference>
<dbReference type="Proteomes" id="UP000759131">
    <property type="component" value="Unassembled WGS sequence"/>
</dbReference>
<dbReference type="PROSITE" id="PS00098">
    <property type="entry name" value="THIOLASE_1"/>
    <property type="match status" value="1"/>
</dbReference>
<dbReference type="InterPro" id="IPR008271">
    <property type="entry name" value="Ser/Thr_kinase_AS"/>
</dbReference>
<protein>
    <recommendedName>
        <fullName evidence="5">Protein kinase domain-containing protein</fullName>
    </recommendedName>
</protein>
<evidence type="ECO:0000256" key="2">
    <source>
        <dbReference type="ARBA" id="ARBA00022679"/>
    </source>
</evidence>
<dbReference type="AlphaFoldDB" id="A0A7R9L2K8"/>
<dbReference type="Gene3D" id="1.10.510.10">
    <property type="entry name" value="Transferase(Phosphotransferase) domain 1"/>
    <property type="match status" value="1"/>
</dbReference>
<dbReference type="PANTHER" id="PTHR18919:SF107">
    <property type="entry name" value="ACETYL-COA ACETYLTRANSFERASE, CYTOSOLIC"/>
    <property type="match status" value="1"/>
</dbReference>
<dbReference type="SMART" id="SM00220">
    <property type="entry name" value="S_TKc"/>
    <property type="match status" value="1"/>
</dbReference>
<dbReference type="InterPro" id="IPR000719">
    <property type="entry name" value="Prot_kinase_dom"/>
</dbReference>
<dbReference type="NCBIfam" id="TIGR01930">
    <property type="entry name" value="AcCoA-C-Actrans"/>
    <property type="match status" value="1"/>
</dbReference>
<dbReference type="PROSITE" id="PS50011">
    <property type="entry name" value="PROTEIN_KINASE_DOM"/>
    <property type="match status" value="1"/>
</dbReference>
<comment type="similarity">
    <text evidence="1 4">Belongs to the thiolase-like superfamily. Thiolase family.</text>
</comment>
<reference evidence="6" key="1">
    <citation type="submission" date="2020-11" db="EMBL/GenBank/DDBJ databases">
        <authorList>
            <person name="Tran Van P."/>
        </authorList>
    </citation>
    <scope>NUCLEOTIDE SEQUENCE</scope>
</reference>
<dbReference type="GO" id="GO:0005524">
    <property type="term" value="F:ATP binding"/>
    <property type="evidence" value="ECO:0007669"/>
    <property type="project" value="InterPro"/>
</dbReference>
<dbReference type="InterPro" id="IPR002155">
    <property type="entry name" value="Thiolase"/>
</dbReference>
<dbReference type="InterPro" id="IPR020615">
    <property type="entry name" value="Thiolase_acyl_enz_int_AS"/>
</dbReference>
<dbReference type="GO" id="GO:0004672">
    <property type="term" value="F:protein kinase activity"/>
    <property type="evidence" value="ECO:0007669"/>
    <property type="project" value="InterPro"/>
</dbReference>
<evidence type="ECO:0000256" key="1">
    <source>
        <dbReference type="ARBA" id="ARBA00010982"/>
    </source>
</evidence>
<dbReference type="EMBL" id="OC868004">
    <property type="protein sequence ID" value="CAD7633808.1"/>
    <property type="molecule type" value="Genomic_DNA"/>
</dbReference>
<dbReference type="GO" id="GO:0006635">
    <property type="term" value="P:fatty acid beta-oxidation"/>
    <property type="evidence" value="ECO:0007669"/>
    <property type="project" value="TreeGrafter"/>
</dbReference>
<feature type="domain" description="Protein kinase" evidence="5">
    <location>
        <begin position="219"/>
        <end position="531"/>
    </location>
</feature>
<dbReference type="InterPro" id="IPR011009">
    <property type="entry name" value="Kinase-like_dom_sf"/>
</dbReference>
<evidence type="ECO:0000256" key="3">
    <source>
        <dbReference type="ARBA" id="ARBA00023315"/>
    </source>
</evidence>
<name>A0A7R9L2K8_9ACAR</name>
<dbReference type="InterPro" id="IPR016039">
    <property type="entry name" value="Thiolase-like"/>
</dbReference>
<dbReference type="EMBL" id="CAJPIZ010013429">
    <property type="protein sequence ID" value="CAG2114238.1"/>
    <property type="molecule type" value="Genomic_DNA"/>
</dbReference>
<keyword evidence="2 4" id="KW-0808">Transferase</keyword>
<accession>A0A7R9L2K8</accession>